<organism evidence="1">
    <name type="scientific">Cacopsylla melanoneura</name>
    <dbReference type="NCBI Taxonomy" id="428564"/>
    <lineage>
        <taxon>Eukaryota</taxon>
        <taxon>Metazoa</taxon>
        <taxon>Ecdysozoa</taxon>
        <taxon>Arthropoda</taxon>
        <taxon>Hexapoda</taxon>
        <taxon>Insecta</taxon>
        <taxon>Pterygota</taxon>
        <taxon>Neoptera</taxon>
        <taxon>Paraneoptera</taxon>
        <taxon>Hemiptera</taxon>
        <taxon>Sternorrhyncha</taxon>
        <taxon>Psylloidea</taxon>
        <taxon>Psyllidae</taxon>
        <taxon>Psyllinae</taxon>
        <taxon>Cacopsylla</taxon>
    </lineage>
</organism>
<protein>
    <submittedName>
        <fullName evidence="1">Uncharacterized protein</fullName>
    </submittedName>
</protein>
<reference evidence="1" key="1">
    <citation type="submission" date="2021-05" db="EMBL/GenBank/DDBJ databases">
        <authorList>
            <person name="Alioto T."/>
            <person name="Alioto T."/>
            <person name="Gomez Garrido J."/>
        </authorList>
    </citation>
    <scope>NUCLEOTIDE SEQUENCE</scope>
</reference>
<accession>A0A8D8ZRS1</accession>
<proteinExistence type="predicted"/>
<name>A0A8D8ZRS1_9HEMI</name>
<evidence type="ECO:0000313" key="1">
    <source>
        <dbReference type="EMBL" id="CAG6751960.1"/>
    </source>
</evidence>
<dbReference type="EMBL" id="HBUF01531556">
    <property type="protein sequence ID" value="CAG6751960.1"/>
    <property type="molecule type" value="Transcribed_RNA"/>
</dbReference>
<dbReference type="AlphaFoldDB" id="A0A8D8ZRS1"/>
<sequence>MQSQDCNPTECWVNHHHRLLKRRSNWPVGPDLNWHNCVQDGPGCSRMVQDSYLNRLDPAVKNECPLCQGQPHDVHHIFSCPIKPTQLTVRDLWMKPREVATFLGLEEEEET</sequence>